<organism evidence="1 3">
    <name type="scientific">Acinetobacter soli</name>
    <dbReference type="NCBI Taxonomy" id="487316"/>
    <lineage>
        <taxon>Bacteria</taxon>
        <taxon>Pseudomonadati</taxon>
        <taxon>Pseudomonadota</taxon>
        <taxon>Gammaproteobacteria</taxon>
        <taxon>Moraxellales</taxon>
        <taxon>Moraxellaceae</taxon>
        <taxon>Acinetobacter</taxon>
    </lineage>
</organism>
<name>A0A1P8EKF3_9GAMM</name>
<reference evidence="2" key="2">
    <citation type="submission" date="2023-09" db="EMBL/GenBank/DDBJ databases">
        <title>Acinetobacter soli.</title>
        <authorList>
            <person name="Kim B."/>
            <person name="Kim D."/>
            <person name="Park D."/>
        </authorList>
    </citation>
    <scope>NUCLEOTIDE SEQUENCE</scope>
    <source>
        <strain evidence="2">2023.05</strain>
    </source>
</reference>
<evidence type="ECO:0000313" key="3">
    <source>
        <dbReference type="Proteomes" id="UP000185674"/>
    </source>
</evidence>
<dbReference type="STRING" id="487316.BEN76_11985"/>
<dbReference type="Proteomes" id="UP000185674">
    <property type="component" value="Chromosome"/>
</dbReference>
<dbReference type="KEGG" id="asol:BEN76_11985"/>
<proteinExistence type="predicted"/>
<dbReference type="eggNOG" id="ENOG5033BUY">
    <property type="taxonomic scope" value="Bacteria"/>
</dbReference>
<sequence length="80" mass="8800">MFTPYVNGTESMAIDDLTIENQTDCVSVYGNLQLTKDQQGLAFAKALQSVINAVVTELEASPLPERLERPDPDEIDNPFA</sequence>
<evidence type="ECO:0000313" key="1">
    <source>
        <dbReference type="EMBL" id="APV36695.1"/>
    </source>
</evidence>
<reference evidence="1 3" key="1">
    <citation type="submission" date="2016-08" db="EMBL/GenBank/DDBJ databases">
        <title>Complete genome sequence of Acinetobacter baylyi strain GFJ2.</title>
        <authorList>
            <person name="Tabata M."/>
            <person name="Kuboki S."/>
            <person name="Gibu N."/>
            <person name="Kinouchi Y."/>
            <person name="Vangnai A."/>
            <person name="Kasai D."/>
            <person name="Fukuda M."/>
        </authorList>
    </citation>
    <scope>NUCLEOTIDE SEQUENCE [LARGE SCALE GENOMIC DNA]</scope>
    <source>
        <strain evidence="1 3">GFJ2</strain>
    </source>
</reference>
<protein>
    <submittedName>
        <fullName evidence="1">Uncharacterized protein</fullName>
    </submittedName>
</protein>
<evidence type="ECO:0000313" key="2">
    <source>
        <dbReference type="EMBL" id="WND06574.1"/>
    </source>
</evidence>
<dbReference type="RefSeq" id="WP_004934110.1">
    <property type="nucleotide sequence ID" value="NZ_BBNM01000002.1"/>
</dbReference>
<dbReference type="AlphaFoldDB" id="A0A1P8EKF3"/>
<gene>
    <name evidence="1" type="ORF">BEN76_11985</name>
    <name evidence="2" type="ORF">RHP80_05355</name>
</gene>
<accession>A0A1P8EKF3</accession>
<dbReference type="EMBL" id="CP016896">
    <property type="protein sequence ID" value="APV36695.1"/>
    <property type="molecule type" value="Genomic_DNA"/>
</dbReference>
<dbReference type="Proteomes" id="UP001256400">
    <property type="component" value="Chromosome"/>
</dbReference>
<dbReference type="EMBL" id="CP134206">
    <property type="protein sequence ID" value="WND06574.1"/>
    <property type="molecule type" value="Genomic_DNA"/>
</dbReference>